<accession>A0A1C6UQ43</accession>
<dbReference type="RefSeq" id="WP_091118761.1">
    <property type="nucleotide sequence ID" value="NZ_FMHY01000002.1"/>
</dbReference>
<gene>
    <name evidence="2" type="ORF">GA0070604_3345</name>
</gene>
<dbReference type="Pfam" id="PF00903">
    <property type="entry name" value="Glyoxalase"/>
    <property type="match status" value="1"/>
</dbReference>
<keyword evidence="3" id="KW-1185">Reference proteome</keyword>
<dbReference type="InterPro" id="IPR029068">
    <property type="entry name" value="Glyas_Bleomycin-R_OHBP_Dase"/>
</dbReference>
<dbReference type="SUPFAM" id="SSF54593">
    <property type="entry name" value="Glyoxalase/Bleomycin resistance protein/Dihydroxybiphenyl dioxygenase"/>
    <property type="match status" value="1"/>
</dbReference>
<evidence type="ECO:0000259" key="1">
    <source>
        <dbReference type="Pfam" id="PF00903"/>
    </source>
</evidence>
<dbReference type="InterPro" id="IPR028973">
    <property type="entry name" value="PhnB-like"/>
</dbReference>
<dbReference type="EMBL" id="FMHY01000002">
    <property type="protein sequence ID" value="SCL56108.1"/>
    <property type="molecule type" value="Genomic_DNA"/>
</dbReference>
<dbReference type="OrthoDB" id="9795306at2"/>
<dbReference type="PANTHER" id="PTHR33990:SF1">
    <property type="entry name" value="PROTEIN YJDN"/>
    <property type="match status" value="1"/>
</dbReference>
<feature type="domain" description="Glyoxalase/fosfomycin resistance/dioxygenase" evidence="1">
    <location>
        <begin position="4"/>
        <end position="128"/>
    </location>
</feature>
<protein>
    <submittedName>
        <fullName evidence="2">PhnB protein</fullName>
    </submittedName>
</protein>
<dbReference type="PANTHER" id="PTHR33990">
    <property type="entry name" value="PROTEIN YJDN-RELATED"/>
    <property type="match status" value="1"/>
</dbReference>
<dbReference type="Gene3D" id="3.10.180.10">
    <property type="entry name" value="2,3-Dihydroxybiphenyl 1,2-Dioxygenase, domain 1"/>
    <property type="match status" value="1"/>
</dbReference>
<dbReference type="CDD" id="cd06588">
    <property type="entry name" value="PhnB_like"/>
    <property type="match status" value="1"/>
</dbReference>
<evidence type="ECO:0000313" key="2">
    <source>
        <dbReference type="EMBL" id="SCL56108.1"/>
    </source>
</evidence>
<sequence length="136" mass="14806">MIRLNPYLSFQDTARAAMEHYQQVFGGTLTLSTFGEFGNPDPALADLVMHSQLETDRGFTLMASDTPPEMAPPTAGNNIAVSLSGDDADVLRGYWDKLSDGGTVSVPLEKQMWGDEFGMCVDRFGIGWLVNISQPS</sequence>
<proteinExistence type="predicted"/>
<reference evidence="3" key="1">
    <citation type="submission" date="2016-06" db="EMBL/GenBank/DDBJ databases">
        <authorList>
            <person name="Varghese N."/>
            <person name="Submissions Spin"/>
        </authorList>
    </citation>
    <scope>NUCLEOTIDE SEQUENCE [LARGE SCALE GENOMIC DNA]</scope>
    <source>
        <strain evidence="3">DSM 44814</strain>
    </source>
</reference>
<organism evidence="2 3">
    <name type="scientific">Micromonospora eburnea</name>
    <dbReference type="NCBI Taxonomy" id="227316"/>
    <lineage>
        <taxon>Bacteria</taxon>
        <taxon>Bacillati</taxon>
        <taxon>Actinomycetota</taxon>
        <taxon>Actinomycetes</taxon>
        <taxon>Micromonosporales</taxon>
        <taxon>Micromonosporaceae</taxon>
        <taxon>Micromonospora</taxon>
    </lineage>
</organism>
<name>A0A1C6UQ43_9ACTN</name>
<dbReference type="Proteomes" id="UP000199696">
    <property type="component" value="Unassembled WGS sequence"/>
</dbReference>
<evidence type="ECO:0000313" key="3">
    <source>
        <dbReference type="Proteomes" id="UP000199696"/>
    </source>
</evidence>
<dbReference type="AlphaFoldDB" id="A0A1C6UQ43"/>
<dbReference type="InterPro" id="IPR004360">
    <property type="entry name" value="Glyas_Fos-R_dOase_dom"/>
</dbReference>
<dbReference type="STRING" id="227316.GA0070604_3345"/>